<dbReference type="AlphaFoldDB" id="M5RRA8"/>
<sequence>MIGKRVNCRRSNMQGEKRLLVNPFDGMGKRDTNATA</sequence>
<organism evidence="1 2">
    <name type="scientific">Rhodopirellula maiorica SM1</name>
    <dbReference type="NCBI Taxonomy" id="1265738"/>
    <lineage>
        <taxon>Bacteria</taxon>
        <taxon>Pseudomonadati</taxon>
        <taxon>Planctomycetota</taxon>
        <taxon>Planctomycetia</taxon>
        <taxon>Pirellulales</taxon>
        <taxon>Pirellulaceae</taxon>
        <taxon>Novipirellula</taxon>
    </lineage>
</organism>
<reference evidence="1 2" key="1">
    <citation type="journal article" date="2013" name="Mar. Genomics">
        <title>Expression of sulfatases in Rhodopirellula baltica and the diversity of sulfatases in the genus Rhodopirellula.</title>
        <authorList>
            <person name="Wegner C.E."/>
            <person name="Richter-Heitmann T."/>
            <person name="Klindworth A."/>
            <person name="Klockow C."/>
            <person name="Richter M."/>
            <person name="Achstetter T."/>
            <person name="Glockner F.O."/>
            <person name="Harder J."/>
        </authorList>
    </citation>
    <scope>NUCLEOTIDE SEQUENCE [LARGE SCALE GENOMIC DNA]</scope>
    <source>
        <strain evidence="1 2">SM1</strain>
    </source>
</reference>
<protein>
    <submittedName>
        <fullName evidence="1">Uncharacterized protein</fullName>
    </submittedName>
</protein>
<dbReference type="Proteomes" id="UP000011991">
    <property type="component" value="Unassembled WGS sequence"/>
</dbReference>
<gene>
    <name evidence="1" type="ORF">RMSM_01197</name>
</gene>
<accession>M5RRA8</accession>
<evidence type="ECO:0000313" key="1">
    <source>
        <dbReference type="EMBL" id="EMI21868.1"/>
    </source>
</evidence>
<evidence type="ECO:0000313" key="2">
    <source>
        <dbReference type="Proteomes" id="UP000011991"/>
    </source>
</evidence>
<comment type="caution">
    <text evidence="1">The sequence shown here is derived from an EMBL/GenBank/DDBJ whole genome shotgun (WGS) entry which is preliminary data.</text>
</comment>
<name>M5RRA8_9BACT</name>
<proteinExistence type="predicted"/>
<keyword evidence="2" id="KW-1185">Reference proteome</keyword>
<dbReference type="EMBL" id="ANOG01000181">
    <property type="protein sequence ID" value="EMI21868.1"/>
    <property type="molecule type" value="Genomic_DNA"/>
</dbReference>